<sequence>MVSKTSPHPKKADEDEKAASLSRYIKFLSQADTTLLSKAGEVARQRRGKTSADEYGLDAAKRPGVPHDTEPARVVKERGPRSWPFLLSPDGRKSPLLIWAVELREGESEPTSTVADSTGHHRRGEKEAGEE</sequence>
<evidence type="ECO:0000256" key="1">
    <source>
        <dbReference type="SAM" id="MobiDB-lite"/>
    </source>
</evidence>
<reference evidence="2 3" key="1">
    <citation type="journal article" date="2018" name="Mol. Biol. Evol.">
        <title>Broad Genomic Sampling Reveals a Smut Pathogenic Ancestry of the Fungal Clade Ustilaginomycotina.</title>
        <authorList>
            <person name="Kijpornyongpan T."/>
            <person name="Mondo S.J."/>
            <person name="Barry K."/>
            <person name="Sandor L."/>
            <person name="Lee J."/>
            <person name="Lipzen A."/>
            <person name="Pangilinan J."/>
            <person name="LaButti K."/>
            <person name="Hainaut M."/>
            <person name="Henrissat B."/>
            <person name="Grigoriev I.V."/>
            <person name="Spatafora J.W."/>
            <person name="Aime M.C."/>
        </authorList>
    </citation>
    <scope>NUCLEOTIDE SEQUENCE [LARGE SCALE GENOMIC DNA]</scope>
    <source>
        <strain evidence="2 3">MCA 4718</strain>
    </source>
</reference>
<keyword evidence="3" id="KW-1185">Reference proteome</keyword>
<protein>
    <submittedName>
        <fullName evidence="2">Uncharacterized protein</fullName>
    </submittedName>
</protein>
<evidence type="ECO:0000313" key="2">
    <source>
        <dbReference type="EMBL" id="PWN17688.1"/>
    </source>
</evidence>
<dbReference type="RefSeq" id="XP_025344848.1">
    <property type="nucleotide sequence ID" value="XM_025489212.1"/>
</dbReference>
<organism evidence="2 3">
    <name type="scientific">Pseudomicrostroma glucosiphilum</name>
    <dbReference type="NCBI Taxonomy" id="1684307"/>
    <lineage>
        <taxon>Eukaryota</taxon>
        <taxon>Fungi</taxon>
        <taxon>Dikarya</taxon>
        <taxon>Basidiomycota</taxon>
        <taxon>Ustilaginomycotina</taxon>
        <taxon>Exobasidiomycetes</taxon>
        <taxon>Microstromatales</taxon>
        <taxon>Microstromatales incertae sedis</taxon>
        <taxon>Pseudomicrostroma</taxon>
    </lineage>
</organism>
<proteinExistence type="predicted"/>
<gene>
    <name evidence="2" type="ORF">BCV69DRAFT_129160</name>
</gene>
<dbReference type="Proteomes" id="UP000245942">
    <property type="component" value="Unassembled WGS sequence"/>
</dbReference>
<name>A0A316TXZ6_9BASI</name>
<feature type="region of interest" description="Disordered" evidence="1">
    <location>
        <begin position="46"/>
        <end position="71"/>
    </location>
</feature>
<dbReference type="AlphaFoldDB" id="A0A316TXZ6"/>
<feature type="region of interest" description="Disordered" evidence="1">
    <location>
        <begin position="104"/>
        <end position="131"/>
    </location>
</feature>
<accession>A0A316TXZ6</accession>
<dbReference type="GeneID" id="37010946"/>
<feature type="compositionally biased region" description="Basic and acidic residues" evidence="1">
    <location>
        <begin position="59"/>
        <end position="71"/>
    </location>
</feature>
<dbReference type="EMBL" id="KZ819342">
    <property type="protein sequence ID" value="PWN17688.1"/>
    <property type="molecule type" value="Genomic_DNA"/>
</dbReference>
<evidence type="ECO:0000313" key="3">
    <source>
        <dbReference type="Proteomes" id="UP000245942"/>
    </source>
</evidence>